<dbReference type="InterPro" id="IPR029068">
    <property type="entry name" value="Glyas_Bleomycin-R_OHBP_Dase"/>
</dbReference>
<dbReference type="EMBL" id="WTVA01000001">
    <property type="protein sequence ID" value="MZR21607.1"/>
    <property type="molecule type" value="Genomic_DNA"/>
</dbReference>
<gene>
    <name evidence="2" type="ORF">GQF03_04630</name>
</gene>
<dbReference type="RefSeq" id="WP_161337990.1">
    <property type="nucleotide sequence ID" value="NZ_JBHSDG010000002.1"/>
</dbReference>
<dbReference type="AlphaFoldDB" id="A0A845MEC9"/>
<feature type="domain" description="VOC" evidence="1">
    <location>
        <begin position="1"/>
        <end position="122"/>
    </location>
</feature>
<dbReference type="PANTHER" id="PTHR35006:SF1">
    <property type="entry name" value="BLL2941 PROTEIN"/>
    <property type="match status" value="1"/>
</dbReference>
<comment type="caution">
    <text evidence="2">The sequence shown here is derived from an EMBL/GenBank/DDBJ whole genome shotgun (WGS) entry which is preliminary data.</text>
</comment>
<dbReference type="SUPFAM" id="SSF54593">
    <property type="entry name" value="Glyoxalase/Bleomycin resistance protein/Dihydroxybiphenyl dioxygenase"/>
    <property type="match status" value="1"/>
</dbReference>
<evidence type="ECO:0000259" key="1">
    <source>
        <dbReference type="PROSITE" id="PS51819"/>
    </source>
</evidence>
<dbReference type="Pfam" id="PF00903">
    <property type="entry name" value="Glyoxalase"/>
    <property type="match status" value="1"/>
</dbReference>
<dbReference type="Gene3D" id="3.10.180.10">
    <property type="entry name" value="2,3-Dihydroxybiphenyl 1,2-Dioxygenase, domain 1"/>
    <property type="match status" value="1"/>
</dbReference>
<dbReference type="InterPro" id="IPR004360">
    <property type="entry name" value="Glyas_Fos-R_dOase_dom"/>
</dbReference>
<name>A0A845MEC9_9PROT</name>
<organism evidence="2 3">
    <name type="scientific">Sneathiella chungangensis</name>
    <dbReference type="NCBI Taxonomy" id="1418234"/>
    <lineage>
        <taxon>Bacteria</taxon>
        <taxon>Pseudomonadati</taxon>
        <taxon>Pseudomonadota</taxon>
        <taxon>Alphaproteobacteria</taxon>
        <taxon>Sneathiellales</taxon>
        <taxon>Sneathiellaceae</taxon>
        <taxon>Sneathiella</taxon>
    </lineage>
</organism>
<proteinExistence type="predicted"/>
<sequence>MIGYVTLGTNNIEKATEFYEALLSEIGAKRVVNEDHLKMWSVARGQPMLGVIKPYDGKPATVGNGTMPALLLDSPETVSKMYAKALELGGTDEGAPGPRGAGQLFFGYFRDPEGHKIAFYAPNKAKD</sequence>
<dbReference type="CDD" id="cd07262">
    <property type="entry name" value="VOC_like"/>
    <property type="match status" value="1"/>
</dbReference>
<dbReference type="OrthoDB" id="9807407at2"/>
<keyword evidence="3" id="KW-1185">Reference proteome</keyword>
<dbReference type="Proteomes" id="UP000445696">
    <property type="component" value="Unassembled WGS sequence"/>
</dbReference>
<dbReference type="InterPro" id="IPR037523">
    <property type="entry name" value="VOC_core"/>
</dbReference>
<dbReference type="PROSITE" id="PS51819">
    <property type="entry name" value="VOC"/>
    <property type="match status" value="1"/>
</dbReference>
<dbReference type="PANTHER" id="PTHR35006">
    <property type="entry name" value="GLYOXALASE FAMILY PROTEIN (AFU_ORTHOLOGUE AFUA_5G14830)"/>
    <property type="match status" value="1"/>
</dbReference>
<evidence type="ECO:0000313" key="2">
    <source>
        <dbReference type="EMBL" id="MZR21607.1"/>
    </source>
</evidence>
<evidence type="ECO:0000313" key="3">
    <source>
        <dbReference type="Proteomes" id="UP000445696"/>
    </source>
</evidence>
<reference evidence="2 3" key="1">
    <citation type="journal article" date="2014" name="Int. J. Syst. Evol. Microbiol.">
        <title>Sneathiella chungangensis sp. nov., isolated from a marine sand, and emended description of the genus Sneathiella.</title>
        <authorList>
            <person name="Siamphan C."/>
            <person name="Kim H."/>
            <person name="Lee J.S."/>
            <person name="Kim W."/>
        </authorList>
    </citation>
    <scope>NUCLEOTIDE SEQUENCE [LARGE SCALE GENOMIC DNA]</scope>
    <source>
        <strain evidence="2 3">KCTC 32476</strain>
    </source>
</reference>
<accession>A0A845MEC9</accession>
<protein>
    <submittedName>
        <fullName evidence="2">VOC family protein</fullName>
    </submittedName>
</protein>